<name>A0ABM3QT89_SPIOL</name>
<dbReference type="GeneID" id="130462421"/>
<keyword evidence="2" id="KW-1185">Reference proteome</keyword>
<accession>A0ABM3QT89</accession>
<evidence type="ECO:0000313" key="2">
    <source>
        <dbReference type="Proteomes" id="UP000813463"/>
    </source>
</evidence>
<dbReference type="RefSeq" id="XP_056686584.1">
    <property type="nucleotide sequence ID" value="XM_056830606.1"/>
</dbReference>
<organism evidence="2 3">
    <name type="scientific">Spinacia oleracea</name>
    <name type="common">Spinach</name>
    <dbReference type="NCBI Taxonomy" id="3562"/>
    <lineage>
        <taxon>Eukaryota</taxon>
        <taxon>Viridiplantae</taxon>
        <taxon>Streptophyta</taxon>
        <taxon>Embryophyta</taxon>
        <taxon>Tracheophyta</taxon>
        <taxon>Spermatophyta</taxon>
        <taxon>Magnoliopsida</taxon>
        <taxon>eudicotyledons</taxon>
        <taxon>Gunneridae</taxon>
        <taxon>Pentapetalae</taxon>
        <taxon>Caryophyllales</taxon>
        <taxon>Chenopodiaceae</taxon>
        <taxon>Chenopodioideae</taxon>
        <taxon>Anserineae</taxon>
        <taxon>Spinacia</taxon>
    </lineage>
</organism>
<reference evidence="2" key="1">
    <citation type="journal article" date="2021" name="Nat. Commun.">
        <title>Genomic analyses provide insights into spinach domestication and the genetic basis of agronomic traits.</title>
        <authorList>
            <person name="Cai X."/>
            <person name="Sun X."/>
            <person name="Xu C."/>
            <person name="Sun H."/>
            <person name="Wang X."/>
            <person name="Ge C."/>
            <person name="Zhang Z."/>
            <person name="Wang Q."/>
            <person name="Fei Z."/>
            <person name="Jiao C."/>
            <person name="Wang Q."/>
        </authorList>
    </citation>
    <scope>NUCLEOTIDE SEQUENCE [LARGE SCALE GENOMIC DNA]</scope>
    <source>
        <strain evidence="2">cv. Varoflay</strain>
    </source>
</reference>
<evidence type="ECO:0000256" key="1">
    <source>
        <dbReference type="SAM" id="MobiDB-lite"/>
    </source>
</evidence>
<feature type="region of interest" description="Disordered" evidence="1">
    <location>
        <begin position="81"/>
        <end position="126"/>
    </location>
</feature>
<proteinExistence type="predicted"/>
<sequence>MEALLSQEHEEGQKNADPYYEVIKKAEHNGRVRLFGKVVTKSDLKNRGKASGYTIPEEFLQSIQAMLIKQFQEANPGMNLVVPGSSTRSIPRESTSDRSHVNEERSGEQSSVGTQLENQVVEEQMN</sequence>
<feature type="compositionally biased region" description="Polar residues" evidence="1">
    <location>
        <begin position="108"/>
        <end position="118"/>
    </location>
</feature>
<gene>
    <name evidence="3" type="primary">LOC130462421</name>
</gene>
<feature type="compositionally biased region" description="Basic and acidic residues" evidence="1">
    <location>
        <begin position="90"/>
        <end position="107"/>
    </location>
</feature>
<dbReference type="Proteomes" id="UP000813463">
    <property type="component" value="Chromosome 6"/>
</dbReference>
<evidence type="ECO:0000313" key="3">
    <source>
        <dbReference type="RefSeq" id="XP_056686584.1"/>
    </source>
</evidence>
<protein>
    <submittedName>
        <fullName evidence="3">Uncharacterized protein</fullName>
    </submittedName>
</protein>
<reference evidence="3" key="2">
    <citation type="submission" date="2025-08" db="UniProtKB">
        <authorList>
            <consortium name="RefSeq"/>
        </authorList>
    </citation>
    <scope>IDENTIFICATION</scope>
    <source>
        <tissue evidence="3">Leaf</tissue>
    </source>
</reference>